<dbReference type="GO" id="GO:0003677">
    <property type="term" value="F:DNA binding"/>
    <property type="evidence" value="ECO:0007669"/>
    <property type="project" value="InterPro"/>
</dbReference>
<protein>
    <recommendedName>
        <fullName evidence="1">HTH cro/C1-type domain-containing protein</fullName>
    </recommendedName>
</protein>
<proteinExistence type="predicted"/>
<dbReference type="Gene3D" id="1.10.260.40">
    <property type="entry name" value="lambda repressor-like DNA-binding domains"/>
    <property type="match status" value="1"/>
</dbReference>
<dbReference type="RefSeq" id="WP_057886319.1">
    <property type="nucleotide sequence ID" value="NZ_CP018180.1"/>
</dbReference>
<dbReference type="CDD" id="cd00093">
    <property type="entry name" value="HTH_XRE"/>
    <property type="match status" value="1"/>
</dbReference>
<dbReference type="SUPFAM" id="SSF47413">
    <property type="entry name" value="lambda repressor-like DNA-binding domains"/>
    <property type="match status" value="1"/>
</dbReference>
<evidence type="ECO:0000313" key="3">
    <source>
        <dbReference type="Proteomes" id="UP000324497"/>
    </source>
</evidence>
<dbReference type="Pfam" id="PF13274">
    <property type="entry name" value="SocA_Panacea"/>
    <property type="match status" value="1"/>
</dbReference>
<organism evidence="2 3">
    <name type="scientific">Liquorilactobacillus nagelii</name>
    <dbReference type="NCBI Taxonomy" id="82688"/>
    <lineage>
        <taxon>Bacteria</taxon>
        <taxon>Bacillati</taxon>
        <taxon>Bacillota</taxon>
        <taxon>Bacilli</taxon>
        <taxon>Lactobacillales</taxon>
        <taxon>Lactobacillaceae</taxon>
        <taxon>Liquorilactobacillus</taxon>
    </lineage>
</organism>
<keyword evidence="3" id="KW-1185">Reference proteome</keyword>
<evidence type="ECO:0000313" key="2">
    <source>
        <dbReference type="EMBL" id="AUJ31635.1"/>
    </source>
</evidence>
<dbReference type="Proteomes" id="UP000324497">
    <property type="component" value="Chromosome"/>
</dbReference>
<dbReference type="Pfam" id="PF01381">
    <property type="entry name" value="HTH_3"/>
    <property type="match status" value="1"/>
</dbReference>
<dbReference type="KEGG" id="lng:BSQ50_03095"/>
<dbReference type="AlphaFoldDB" id="A0A3S6QZL3"/>
<evidence type="ECO:0000259" key="1">
    <source>
        <dbReference type="PROSITE" id="PS50943"/>
    </source>
</evidence>
<dbReference type="InterPro" id="IPR025272">
    <property type="entry name" value="SocA_Panacea"/>
</dbReference>
<dbReference type="InterPro" id="IPR010982">
    <property type="entry name" value="Lambda_DNA-bd_dom_sf"/>
</dbReference>
<dbReference type="EMBL" id="CP018180">
    <property type="protein sequence ID" value="AUJ31635.1"/>
    <property type="molecule type" value="Genomic_DNA"/>
</dbReference>
<accession>A0A3S6QZL3</accession>
<sequence>MKQYMINEGVISMKTAIKPVNEEYEIRGEKINIVSNAKFNTETDQKIFDEELDELAIGKAFDEYRDRHNIITPTRIKKLRNKFNLTQRDFAALLGWSATTIATYETGALASNANNTILVALEKDKVLAQSLYNSRKNMMTERGRKSFEKCVNLEIEDGAQSLIEKGINESFTSTNYTEFSGFNTFDLKKFTNMVIYFVKKVPEITKTKLNKMMFYTDFKYFKENVISISGVPYARLQYGPVPDNYNLLYGSIENSKLIREKQINANGHERSVYVTEEDFNKELFNEKELNTMSKIVEICGNYTASELSNKSHKEDAWKKNDTAQKISYIFAENLSI</sequence>
<gene>
    <name evidence="2" type="ORF">BSQ50_03095</name>
</gene>
<dbReference type="PROSITE" id="PS50943">
    <property type="entry name" value="HTH_CROC1"/>
    <property type="match status" value="1"/>
</dbReference>
<feature type="domain" description="HTH cro/C1-type" evidence="1">
    <location>
        <begin position="76"/>
        <end position="107"/>
    </location>
</feature>
<name>A0A3S6QZL3_9LACO</name>
<reference evidence="2 3" key="1">
    <citation type="submission" date="2016-11" db="EMBL/GenBank/DDBJ databases">
        <title>Interaction between Lactobacillus species and yeast in water kefir.</title>
        <authorList>
            <person name="Behr J."/>
            <person name="Xu D."/>
            <person name="Vogel R.F."/>
        </authorList>
    </citation>
    <scope>NUCLEOTIDE SEQUENCE [LARGE SCALE GENOMIC DNA]</scope>
    <source>
        <strain evidence="2 3">TMW 1.1827</strain>
    </source>
</reference>
<dbReference type="InterPro" id="IPR001387">
    <property type="entry name" value="Cro/C1-type_HTH"/>
</dbReference>